<evidence type="ECO:0000313" key="3">
    <source>
        <dbReference type="EMBL" id="EHG24015.1"/>
    </source>
</evidence>
<comment type="caution">
    <text evidence="3">The sequence shown here is derived from an EMBL/GenBank/DDBJ whole genome shotgun (WGS) entry which is preliminary data.</text>
</comment>
<feature type="region of interest" description="Disordered" evidence="1">
    <location>
        <begin position="37"/>
        <end position="65"/>
    </location>
</feature>
<sequence>MMTKKTGYVAALLLAGALSIPVVTEAAENTVGIGEGGHAAAVQQQPQTKEEPQKTQMHMGSAEEKNRKAEIQMDYLKQRGARRHIDLYNLHVFRQYKEMHGMSLHWGVTVSRPVGSWAEKDRPDIELDSSAVGAGPAYMVRWTKPLGKKWEASFDATGAVLVYNKVHPAHTRNYGFMWRIGPRLTYNFNDRNALSIAYLGHHVSNGQRTKNPGYNGVGLSIGYRYSY</sequence>
<dbReference type="EMBL" id="ADGH01000016">
    <property type="protein sequence ID" value="EHG24015.1"/>
    <property type="molecule type" value="Genomic_DNA"/>
</dbReference>
<organism evidence="3 4">
    <name type="scientific">Selenomonas noxia F0398</name>
    <dbReference type="NCBI Taxonomy" id="702437"/>
    <lineage>
        <taxon>Bacteria</taxon>
        <taxon>Bacillati</taxon>
        <taxon>Bacillota</taxon>
        <taxon>Negativicutes</taxon>
        <taxon>Selenomonadales</taxon>
        <taxon>Selenomonadaceae</taxon>
        <taxon>Selenomonas</taxon>
    </lineage>
</organism>
<feature type="chain" id="PRO_5046573576" description="Lipid A 3-O-deacylase" evidence="2">
    <location>
        <begin position="27"/>
        <end position="227"/>
    </location>
</feature>
<keyword evidence="4" id="KW-1185">Reference proteome</keyword>
<evidence type="ECO:0008006" key="5">
    <source>
        <dbReference type="Google" id="ProtNLM"/>
    </source>
</evidence>
<dbReference type="InterPro" id="IPR018550">
    <property type="entry name" value="Lipid-A_deacylase-rel"/>
</dbReference>
<protein>
    <recommendedName>
        <fullName evidence="5">Lipid A 3-O-deacylase</fullName>
    </recommendedName>
</protein>
<dbReference type="Pfam" id="PF09411">
    <property type="entry name" value="PagL"/>
    <property type="match status" value="1"/>
</dbReference>
<name>A0ABP2MP06_9FIRM</name>
<evidence type="ECO:0000313" key="4">
    <source>
        <dbReference type="Proteomes" id="UP000003175"/>
    </source>
</evidence>
<dbReference type="Gene3D" id="2.40.160.20">
    <property type="match status" value="1"/>
</dbReference>
<reference evidence="3 4" key="1">
    <citation type="submission" date="2011-08" db="EMBL/GenBank/DDBJ databases">
        <title>The Genome Sequence of Selenomonas noxia F0398.</title>
        <authorList>
            <consortium name="The Broad Institute Genome Sequencing Platform"/>
            <person name="Earl A."/>
            <person name="Ward D."/>
            <person name="Feldgarden M."/>
            <person name="Gevers D."/>
            <person name="Izard J."/>
            <person name="Ganesan A."/>
            <person name="Blanton J.M."/>
            <person name="Baranova O.V."/>
            <person name="Tanner A.C."/>
            <person name="Dewhirst F.E."/>
            <person name="Young S.K."/>
            <person name="Zeng Q."/>
            <person name="Gargeya S."/>
            <person name="Fitzgerald M."/>
            <person name="Haas B."/>
            <person name="Abouelleil A."/>
            <person name="Alvarado L."/>
            <person name="Arachchi H.M."/>
            <person name="Berlin A."/>
            <person name="Brown A."/>
            <person name="Chapman S.B."/>
            <person name="Chen Z."/>
            <person name="Dunbar C."/>
            <person name="Freedman E."/>
            <person name="Gearin G."/>
            <person name="Gellesch M."/>
            <person name="Goldberg J."/>
            <person name="Griggs A."/>
            <person name="Gujja S."/>
            <person name="Heiman D."/>
            <person name="Howarth C."/>
            <person name="Larson L."/>
            <person name="Lui A."/>
            <person name="MacDonald P.J.P."/>
            <person name="Montmayeur A."/>
            <person name="Murphy C."/>
            <person name="Neiman D."/>
            <person name="Pearson M."/>
            <person name="Priest M."/>
            <person name="Roberts A."/>
            <person name="Saif S."/>
            <person name="Shea T."/>
            <person name="Shenoy N."/>
            <person name="Sisk P."/>
            <person name="Stolte C."/>
            <person name="Sykes S."/>
            <person name="Wortman J."/>
            <person name="Nusbaum C."/>
            <person name="Birren B."/>
        </authorList>
    </citation>
    <scope>NUCLEOTIDE SEQUENCE [LARGE SCALE GENOMIC DNA]</scope>
    <source>
        <strain evidence="3 4">F0398</strain>
    </source>
</reference>
<evidence type="ECO:0000256" key="2">
    <source>
        <dbReference type="SAM" id="SignalP"/>
    </source>
</evidence>
<dbReference type="Proteomes" id="UP000003175">
    <property type="component" value="Unassembled WGS sequence"/>
</dbReference>
<evidence type="ECO:0000256" key="1">
    <source>
        <dbReference type="SAM" id="MobiDB-lite"/>
    </source>
</evidence>
<accession>A0ABP2MP06</accession>
<keyword evidence="2" id="KW-0732">Signal</keyword>
<gene>
    <name evidence="3" type="ORF">HMPREF9432_01689</name>
</gene>
<feature type="signal peptide" evidence="2">
    <location>
        <begin position="1"/>
        <end position="26"/>
    </location>
</feature>
<proteinExistence type="predicted"/>